<evidence type="ECO:0000313" key="2">
    <source>
        <dbReference type="Proteomes" id="UP001164746"/>
    </source>
</evidence>
<feature type="non-terminal residue" evidence="1">
    <location>
        <position position="145"/>
    </location>
</feature>
<organism evidence="1 2">
    <name type="scientific">Mya arenaria</name>
    <name type="common">Soft-shell clam</name>
    <dbReference type="NCBI Taxonomy" id="6604"/>
    <lineage>
        <taxon>Eukaryota</taxon>
        <taxon>Metazoa</taxon>
        <taxon>Spiralia</taxon>
        <taxon>Lophotrochozoa</taxon>
        <taxon>Mollusca</taxon>
        <taxon>Bivalvia</taxon>
        <taxon>Autobranchia</taxon>
        <taxon>Heteroconchia</taxon>
        <taxon>Euheterodonta</taxon>
        <taxon>Imparidentia</taxon>
        <taxon>Neoheterodontei</taxon>
        <taxon>Myida</taxon>
        <taxon>Myoidea</taxon>
        <taxon>Myidae</taxon>
        <taxon>Mya</taxon>
    </lineage>
</organism>
<accession>A0ABY7FTS2</accession>
<dbReference type="Proteomes" id="UP001164746">
    <property type="component" value="Chromosome 13"/>
</dbReference>
<reference evidence="1" key="1">
    <citation type="submission" date="2022-11" db="EMBL/GenBank/DDBJ databases">
        <title>Centuries of genome instability and evolution in soft-shell clam transmissible cancer (bioRxiv).</title>
        <authorList>
            <person name="Hart S.F.M."/>
            <person name="Yonemitsu M.A."/>
            <person name="Giersch R.M."/>
            <person name="Beal B.F."/>
            <person name="Arriagada G."/>
            <person name="Davis B.W."/>
            <person name="Ostrander E.A."/>
            <person name="Goff S.P."/>
            <person name="Metzger M.J."/>
        </authorList>
    </citation>
    <scope>NUCLEOTIDE SEQUENCE</scope>
    <source>
        <strain evidence="1">MELC-2E11</strain>
        <tissue evidence="1">Siphon/mantle</tissue>
    </source>
</reference>
<sequence length="145" mass="16307">VNVCEDIHLVKSKETAIRLMYNIRTSSKGRTQCWIPDCPTTQDDIHNSDGFLLGSFDFNNLRINQQNSSSKDDLSYVRQNSTDGLPKLDATNALLVTSQEHHKVASARHSCLPPVSPTAKMMYGGNRKYISVQRKRANRTLISDL</sequence>
<evidence type="ECO:0000313" key="1">
    <source>
        <dbReference type="EMBL" id="WAR24447.1"/>
    </source>
</evidence>
<protein>
    <submittedName>
        <fullName evidence="1">Uncharacterized protein</fullName>
    </submittedName>
</protein>
<dbReference type="EMBL" id="CP111024">
    <property type="protein sequence ID" value="WAR24447.1"/>
    <property type="molecule type" value="Genomic_DNA"/>
</dbReference>
<feature type="non-terminal residue" evidence="1">
    <location>
        <position position="1"/>
    </location>
</feature>
<gene>
    <name evidence="1" type="ORF">MAR_038116</name>
</gene>
<keyword evidence="2" id="KW-1185">Reference proteome</keyword>
<name>A0ABY7FTS2_MYAAR</name>
<proteinExistence type="predicted"/>